<protein>
    <recommendedName>
        <fullName evidence="11">Hemin receptor</fullName>
    </recommendedName>
</protein>
<keyword evidence="4" id="KW-0812">Transmembrane</keyword>
<gene>
    <name evidence="9" type="ORF">H9789_11365</name>
</gene>
<dbReference type="PANTHER" id="PTHR35093:SF8">
    <property type="entry name" value="OUTER MEMBRANE PROTEIN NMB0088-RELATED"/>
    <property type="match status" value="1"/>
</dbReference>
<dbReference type="Gene3D" id="2.40.160.60">
    <property type="entry name" value="Outer membrane protein transport protein (OMPP1/FadL/TodX)"/>
    <property type="match status" value="1"/>
</dbReference>
<evidence type="ECO:0000256" key="7">
    <source>
        <dbReference type="ARBA" id="ARBA00023237"/>
    </source>
</evidence>
<dbReference type="AlphaFoldDB" id="A0A9E2P1Y6"/>
<keyword evidence="6" id="KW-0472">Membrane</keyword>
<dbReference type="Proteomes" id="UP000823865">
    <property type="component" value="Unassembled WGS sequence"/>
</dbReference>
<dbReference type="InterPro" id="IPR005017">
    <property type="entry name" value="OMPP1/FadL/TodX"/>
</dbReference>
<evidence type="ECO:0000256" key="1">
    <source>
        <dbReference type="ARBA" id="ARBA00004571"/>
    </source>
</evidence>
<organism evidence="9 10">
    <name type="scientific">Candidatus Paraprevotella stercoravium</name>
    <dbReference type="NCBI Taxonomy" id="2838725"/>
    <lineage>
        <taxon>Bacteria</taxon>
        <taxon>Pseudomonadati</taxon>
        <taxon>Bacteroidota</taxon>
        <taxon>Bacteroidia</taxon>
        <taxon>Bacteroidales</taxon>
        <taxon>Prevotellaceae</taxon>
        <taxon>Paraprevotella</taxon>
    </lineage>
</organism>
<comment type="subcellular location">
    <subcellularLocation>
        <location evidence="1">Cell outer membrane</location>
        <topology evidence="1">Multi-pass membrane protein</topology>
    </subcellularLocation>
</comment>
<comment type="similarity">
    <text evidence="2">Belongs to the OmpP1/FadL family.</text>
</comment>
<evidence type="ECO:0000256" key="6">
    <source>
        <dbReference type="ARBA" id="ARBA00023136"/>
    </source>
</evidence>
<evidence type="ECO:0000256" key="2">
    <source>
        <dbReference type="ARBA" id="ARBA00008163"/>
    </source>
</evidence>
<name>A0A9E2P1Y6_9BACT</name>
<feature type="chain" id="PRO_5038805263" description="Hemin receptor" evidence="8">
    <location>
        <begin position="23"/>
        <end position="524"/>
    </location>
</feature>
<reference evidence="9" key="2">
    <citation type="submission" date="2021-04" db="EMBL/GenBank/DDBJ databases">
        <authorList>
            <person name="Gilroy R."/>
        </authorList>
    </citation>
    <scope>NUCLEOTIDE SEQUENCE</scope>
    <source>
        <strain evidence="9">G3-2149</strain>
    </source>
</reference>
<dbReference type="EMBL" id="JAHLFU010000229">
    <property type="protein sequence ID" value="MBU3854389.1"/>
    <property type="molecule type" value="Genomic_DNA"/>
</dbReference>
<evidence type="ECO:0000256" key="5">
    <source>
        <dbReference type="ARBA" id="ARBA00022729"/>
    </source>
</evidence>
<proteinExistence type="inferred from homology"/>
<keyword evidence="3" id="KW-1134">Transmembrane beta strand</keyword>
<accession>A0A9E2P1Y6</accession>
<evidence type="ECO:0000256" key="8">
    <source>
        <dbReference type="SAM" id="SignalP"/>
    </source>
</evidence>
<reference evidence="9" key="1">
    <citation type="journal article" date="2021" name="PeerJ">
        <title>Extensive microbial diversity within the chicken gut microbiome revealed by metagenomics and culture.</title>
        <authorList>
            <person name="Gilroy R."/>
            <person name="Ravi A."/>
            <person name="Getino M."/>
            <person name="Pursley I."/>
            <person name="Horton D.L."/>
            <person name="Alikhan N.F."/>
            <person name="Baker D."/>
            <person name="Gharbi K."/>
            <person name="Hall N."/>
            <person name="Watson M."/>
            <person name="Adriaenssens E.M."/>
            <person name="Foster-Nyarko E."/>
            <person name="Jarju S."/>
            <person name="Secka A."/>
            <person name="Antonio M."/>
            <person name="Oren A."/>
            <person name="Chaudhuri R.R."/>
            <person name="La Ragione R."/>
            <person name="Hildebrand F."/>
            <person name="Pallen M.J."/>
        </authorList>
    </citation>
    <scope>NUCLEOTIDE SEQUENCE</scope>
    <source>
        <strain evidence="9">G3-2149</strain>
    </source>
</reference>
<evidence type="ECO:0000313" key="9">
    <source>
        <dbReference type="EMBL" id="MBU3854389.1"/>
    </source>
</evidence>
<evidence type="ECO:0000256" key="3">
    <source>
        <dbReference type="ARBA" id="ARBA00022452"/>
    </source>
</evidence>
<evidence type="ECO:0000313" key="10">
    <source>
        <dbReference type="Proteomes" id="UP000823865"/>
    </source>
</evidence>
<dbReference type="SUPFAM" id="SSF56935">
    <property type="entry name" value="Porins"/>
    <property type="match status" value="1"/>
</dbReference>
<comment type="caution">
    <text evidence="9">The sequence shown here is derived from an EMBL/GenBank/DDBJ whole genome shotgun (WGS) entry which is preliminary data.</text>
</comment>
<evidence type="ECO:0008006" key="11">
    <source>
        <dbReference type="Google" id="ProtNLM"/>
    </source>
</evidence>
<evidence type="ECO:0000256" key="4">
    <source>
        <dbReference type="ARBA" id="ARBA00022692"/>
    </source>
</evidence>
<keyword evidence="7" id="KW-0998">Cell outer membrane</keyword>
<feature type="signal peptide" evidence="8">
    <location>
        <begin position="1"/>
        <end position="22"/>
    </location>
</feature>
<dbReference type="GO" id="GO:0015483">
    <property type="term" value="F:long-chain fatty acid transporting porin activity"/>
    <property type="evidence" value="ECO:0007669"/>
    <property type="project" value="TreeGrafter"/>
</dbReference>
<dbReference type="PANTHER" id="PTHR35093">
    <property type="entry name" value="OUTER MEMBRANE PROTEIN NMB0088-RELATED"/>
    <property type="match status" value="1"/>
</dbReference>
<dbReference type="GO" id="GO:0009279">
    <property type="term" value="C:cell outer membrane"/>
    <property type="evidence" value="ECO:0007669"/>
    <property type="project" value="UniProtKB-SubCell"/>
</dbReference>
<sequence>MKDRYYGAFAAVLLLLPGGAFAQNTYVNEQMTSVTDLNGTARYVGMGGALGALGADMSVIASNPAGIGLFRKDDISGTISVMTQADKSAPNDYFTHFSLDQLGFVLSAPIKGPVLKYLNFSANYQKKANYDHSFVADNRNTKGLSQTQLLASLTNLFGEPEGDTFYFPGDLATTAYDGFLLNQTEDGVFFGQPSQGNQFSRVTKGSLQGFDFNFSANLKDRFYLGVTFGVDYIDYYSESFYTELYENAGNYYDYNAYSMQSTSGYGVNAKFGFIVRPIENSAFRLGLAVETPTFYTLETVGDMYVDTHYDPKGIYDNANLYRYYGPEDNYLNYTIRTPWKLRVSAGHTIGDFFAIGAEYEYVNYSLTNMGYVDYDSWGGTREDQAMNEDAAVNLKTGHNFKFGMEFKLTDCWTGRVGYNYYSTAYEQTARMSQYLDSYALNYSTYTDYMNKSDANLYTLGIGYKKKNFYMDFVYKFRSQSADFYAFDDSYVTDPDYTGDPTTLLDPVNVNLNRHQVAMTLGFKF</sequence>
<keyword evidence="5 8" id="KW-0732">Signal</keyword>